<dbReference type="AlphaFoldDB" id="A0A7W3LNR5"/>
<dbReference type="PANTHER" id="PTHR23028">
    <property type="entry name" value="ACETYLTRANSFERASE"/>
    <property type="match status" value="1"/>
</dbReference>
<organism evidence="3 4">
    <name type="scientific">Actinomadura namibiensis</name>
    <dbReference type="NCBI Taxonomy" id="182080"/>
    <lineage>
        <taxon>Bacteria</taxon>
        <taxon>Bacillati</taxon>
        <taxon>Actinomycetota</taxon>
        <taxon>Actinomycetes</taxon>
        <taxon>Streptosporangiales</taxon>
        <taxon>Thermomonosporaceae</taxon>
        <taxon>Actinomadura</taxon>
    </lineage>
</organism>
<proteinExistence type="predicted"/>
<feature type="transmembrane region" description="Helical" evidence="1">
    <location>
        <begin position="26"/>
        <end position="45"/>
    </location>
</feature>
<keyword evidence="4" id="KW-1185">Reference proteome</keyword>
<feature type="transmembrane region" description="Helical" evidence="1">
    <location>
        <begin position="60"/>
        <end position="77"/>
    </location>
</feature>
<dbReference type="InterPro" id="IPR002656">
    <property type="entry name" value="Acyl_transf_3_dom"/>
</dbReference>
<feature type="transmembrane region" description="Helical" evidence="1">
    <location>
        <begin position="335"/>
        <end position="353"/>
    </location>
</feature>
<dbReference type="RefSeq" id="WP_182843826.1">
    <property type="nucleotide sequence ID" value="NZ_BAAALP010000070.1"/>
</dbReference>
<dbReference type="GO" id="GO:0009103">
    <property type="term" value="P:lipopolysaccharide biosynthetic process"/>
    <property type="evidence" value="ECO:0007669"/>
    <property type="project" value="TreeGrafter"/>
</dbReference>
<evidence type="ECO:0000259" key="2">
    <source>
        <dbReference type="Pfam" id="PF01757"/>
    </source>
</evidence>
<reference evidence="3 4" key="1">
    <citation type="submission" date="2020-08" db="EMBL/GenBank/DDBJ databases">
        <title>Genomic Encyclopedia of Type Strains, Phase IV (KMG-IV): sequencing the most valuable type-strain genomes for metagenomic binning, comparative biology and taxonomic classification.</title>
        <authorList>
            <person name="Goeker M."/>
        </authorList>
    </citation>
    <scope>NUCLEOTIDE SEQUENCE [LARGE SCALE GENOMIC DNA]</scope>
    <source>
        <strain evidence="3 4">DSM 44197</strain>
    </source>
</reference>
<feature type="transmembrane region" description="Helical" evidence="1">
    <location>
        <begin position="155"/>
        <end position="179"/>
    </location>
</feature>
<dbReference type="Pfam" id="PF01757">
    <property type="entry name" value="Acyl_transf_3"/>
    <property type="match status" value="1"/>
</dbReference>
<dbReference type="InterPro" id="IPR050879">
    <property type="entry name" value="Acyltransferase_3"/>
</dbReference>
<feature type="transmembrane region" description="Helical" evidence="1">
    <location>
        <begin position="365"/>
        <end position="385"/>
    </location>
</feature>
<accession>A0A7W3LNR5</accession>
<feature type="transmembrane region" description="Helical" evidence="1">
    <location>
        <begin position="223"/>
        <end position="243"/>
    </location>
</feature>
<feature type="transmembrane region" description="Helical" evidence="1">
    <location>
        <begin position="296"/>
        <end position="314"/>
    </location>
</feature>
<dbReference type="PANTHER" id="PTHR23028:SF53">
    <property type="entry name" value="ACYL_TRANSF_3 DOMAIN-CONTAINING PROTEIN"/>
    <property type="match status" value="1"/>
</dbReference>
<feature type="transmembrane region" description="Helical" evidence="1">
    <location>
        <begin position="191"/>
        <end position="211"/>
    </location>
</feature>
<evidence type="ECO:0000313" key="4">
    <source>
        <dbReference type="Proteomes" id="UP000572680"/>
    </source>
</evidence>
<dbReference type="GO" id="GO:0016020">
    <property type="term" value="C:membrane"/>
    <property type="evidence" value="ECO:0007669"/>
    <property type="project" value="TreeGrafter"/>
</dbReference>
<keyword evidence="1" id="KW-1133">Transmembrane helix</keyword>
<evidence type="ECO:0000256" key="1">
    <source>
        <dbReference type="SAM" id="Phobius"/>
    </source>
</evidence>
<gene>
    <name evidence="3" type="ORF">HNR61_003146</name>
</gene>
<keyword evidence="1" id="KW-0812">Transmembrane</keyword>
<dbReference type="GO" id="GO:0016747">
    <property type="term" value="F:acyltransferase activity, transferring groups other than amino-acyl groups"/>
    <property type="evidence" value="ECO:0007669"/>
    <property type="project" value="InterPro"/>
</dbReference>
<comment type="caution">
    <text evidence="3">The sequence shown here is derived from an EMBL/GenBank/DDBJ whole genome shotgun (WGS) entry which is preliminary data.</text>
</comment>
<feature type="domain" description="Acyltransferase 3" evidence="2">
    <location>
        <begin position="19"/>
        <end position="380"/>
    </location>
</feature>
<keyword evidence="1" id="KW-0472">Membrane</keyword>
<feature type="transmembrane region" description="Helical" evidence="1">
    <location>
        <begin position="255"/>
        <end position="276"/>
    </location>
</feature>
<sequence>MTIAPERAGRLPRVAGHHDALDGVRAVAALAVLVFHVAATVGWFSPQEGAVSWLLSRGEIGVTLFFVLSGFLLYRPWAAASLDGRPRPRVLPYLRKRAFRVLPAYWLLVLVVVPVLLSSHLGDAWTWTSLLTLTFVYDPGPWWNRHLGPDGLGQIWSLCVEVAFYLTLPLVAGVLDRYARRRGDRDGRARALLRGLAVYAALSAVYTVGMFASGDQAFFGTWLPRYCAWFAAGMALTVLATWARGSGTAARLCRTVTVSWGSCWLAAALLYCAAATPLTGISRLYVGDVWVSLFNLVLYGAAAVLFVAPVALAPGAHPVFDAVLGNRVMRYLGRISYGIFLWQFVAIHFWFGWTGRRASEGGLPVDLPGCLLLTVVAAALTHHLVEEPVRRLGARLGR</sequence>
<feature type="transmembrane region" description="Helical" evidence="1">
    <location>
        <begin position="98"/>
        <end position="117"/>
    </location>
</feature>
<dbReference type="EMBL" id="JACJIA010000003">
    <property type="protein sequence ID" value="MBA8951515.1"/>
    <property type="molecule type" value="Genomic_DNA"/>
</dbReference>
<protein>
    <submittedName>
        <fullName evidence="3">Peptidoglycan/LPS O-acetylase OafA/YrhL</fullName>
    </submittedName>
</protein>
<evidence type="ECO:0000313" key="3">
    <source>
        <dbReference type="EMBL" id="MBA8951515.1"/>
    </source>
</evidence>
<dbReference type="Proteomes" id="UP000572680">
    <property type="component" value="Unassembled WGS sequence"/>
</dbReference>
<name>A0A7W3LNR5_ACTNM</name>